<keyword evidence="3" id="KW-1185">Reference proteome</keyword>
<evidence type="ECO:0000313" key="2">
    <source>
        <dbReference type="EMBL" id="ABX04952.1"/>
    </source>
</evidence>
<dbReference type="BioCyc" id="HAUR316274:GHYA-2340-MONOMER"/>
<evidence type="ECO:0000256" key="1">
    <source>
        <dbReference type="SAM" id="MobiDB-lite"/>
    </source>
</evidence>
<sequence>MLWKDITSNKREYAIPSQGILVIETENDIAEYTYLKSLRFIQEGFYAPSIKIELYFHIPTIKYDTVENVIIQKDSSITGFIDKINNQGYITMLRYLLIATYHALVVPETSKPTHGSRYSYRGQSSNNYYSDSRRSLPRTKGESNRVSIHNWHQSLSKSQHIVVAHKRFIEDGYDAPHDKYLQAKAAGVILELGYTWVQEHTRGGIDSHPNNNQALVTRFETPVSVTSNIRKCLPSASASLQQPKPKKRR</sequence>
<dbReference type="HOGENOM" id="CLU_1114619_0_0_0"/>
<accession>A9AXY6</accession>
<evidence type="ECO:0000313" key="3">
    <source>
        <dbReference type="Proteomes" id="UP000000787"/>
    </source>
</evidence>
<dbReference type="KEGG" id="hau:Haur_2312"/>
<proteinExistence type="predicted"/>
<dbReference type="InParanoid" id="A9AXY6"/>
<reference evidence="2 3" key="1">
    <citation type="journal article" date="2011" name="Stand. Genomic Sci.">
        <title>Complete genome sequence of the filamentous gliding predatory bacterium Herpetosiphon aurantiacus type strain (114-95(T)).</title>
        <authorList>
            <person name="Kiss H."/>
            <person name="Nett M."/>
            <person name="Domin N."/>
            <person name="Martin K."/>
            <person name="Maresca J.A."/>
            <person name="Copeland A."/>
            <person name="Lapidus A."/>
            <person name="Lucas S."/>
            <person name="Berry K.W."/>
            <person name="Glavina Del Rio T."/>
            <person name="Dalin E."/>
            <person name="Tice H."/>
            <person name="Pitluck S."/>
            <person name="Richardson P."/>
            <person name="Bruce D."/>
            <person name="Goodwin L."/>
            <person name="Han C."/>
            <person name="Detter J.C."/>
            <person name="Schmutz J."/>
            <person name="Brettin T."/>
            <person name="Land M."/>
            <person name="Hauser L."/>
            <person name="Kyrpides N.C."/>
            <person name="Ivanova N."/>
            <person name="Goker M."/>
            <person name="Woyke T."/>
            <person name="Klenk H.P."/>
            <person name="Bryant D.A."/>
        </authorList>
    </citation>
    <scope>NUCLEOTIDE SEQUENCE [LARGE SCALE GENOMIC DNA]</scope>
    <source>
        <strain evidence="3">ATCC 23779 / DSM 785 / 114-95</strain>
    </source>
</reference>
<protein>
    <submittedName>
        <fullName evidence="2">Uncharacterized protein</fullName>
    </submittedName>
</protein>
<gene>
    <name evidence="2" type="ordered locus">Haur_2312</name>
</gene>
<feature type="region of interest" description="Disordered" evidence="1">
    <location>
        <begin position="110"/>
        <end position="143"/>
    </location>
</feature>
<feature type="compositionally biased region" description="Basic and acidic residues" evidence="1">
    <location>
        <begin position="131"/>
        <end position="143"/>
    </location>
</feature>
<organism evidence="2 3">
    <name type="scientific">Herpetosiphon aurantiacus (strain ATCC 23779 / DSM 785 / 114-95)</name>
    <dbReference type="NCBI Taxonomy" id="316274"/>
    <lineage>
        <taxon>Bacteria</taxon>
        <taxon>Bacillati</taxon>
        <taxon>Chloroflexota</taxon>
        <taxon>Chloroflexia</taxon>
        <taxon>Herpetosiphonales</taxon>
        <taxon>Herpetosiphonaceae</taxon>
        <taxon>Herpetosiphon</taxon>
    </lineage>
</organism>
<dbReference type="AlphaFoldDB" id="A9AXY6"/>
<dbReference type="EMBL" id="CP000875">
    <property type="protein sequence ID" value="ABX04952.1"/>
    <property type="molecule type" value="Genomic_DNA"/>
</dbReference>
<dbReference type="Proteomes" id="UP000000787">
    <property type="component" value="Chromosome"/>
</dbReference>
<name>A9AXY6_HERA2</name>